<dbReference type="EMBL" id="JAGIXG020000026">
    <property type="protein sequence ID" value="KAI6780928.1"/>
    <property type="molecule type" value="Genomic_DNA"/>
</dbReference>
<accession>A0A9P9XZS3</accession>
<gene>
    <name evidence="1" type="ORF">J7T54_003070</name>
</gene>
<protein>
    <submittedName>
        <fullName evidence="1">Uncharacterized protein</fullName>
    </submittedName>
</protein>
<evidence type="ECO:0000313" key="1">
    <source>
        <dbReference type="EMBL" id="KAI6780928.1"/>
    </source>
</evidence>
<sequence length="191" mass="22358">MYEINDDLKSLLVNFSLKAARDLIRLLESYRVNTLTELCQLERTVMSTEREVDARALQEPMEAALRYYVTSHRFFCELRGLTPTFPFSGELVAEAHARVVSDPESRLRSWNLPWLCLVKMKEDGLLVSYANFQAHKPEMWDGMIPSQEQLASLVFYFQKAWSEAVETMLRNWDISPTWSYRAHWRVLASRS</sequence>
<evidence type="ECO:0000313" key="2">
    <source>
        <dbReference type="Proteomes" id="UP001055219"/>
    </source>
</evidence>
<dbReference type="RefSeq" id="XP_051361784.1">
    <property type="nucleotide sequence ID" value="XM_051506873.1"/>
</dbReference>
<organism evidence="1 2">
    <name type="scientific">Emericellopsis cladophorae</name>
    <dbReference type="NCBI Taxonomy" id="2686198"/>
    <lineage>
        <taxon>Eukaryota</taxon>
        <taxon>Fungi</taxon>
        <taxon>Dikarya</taxon>
        <taxon>Ascomycota</taxon>
        <taxon>Pezizomycotina</taxon>
        <taxon>Sordariomycetes</taxon>
        <taxon>Hypocreomycetidae</taxon>
        <taxon>Hypocreales</taxon>
        <taxon>Bionectriaceae</taxon>
        <taxon>Emericellopsis</taxon>
    </lineage>
</organism>
<reference evidence="1" key="2">
    <citation type="submission" date="2022-07" db="EMBL/GenBank/DDBJ databases">
        <authorList>
            <person name="Goncalves M.F.M."/>
            <person name="Hilario S."/>
            <person name="Van De Peer Y."/>
            <person name="Esteves A.C."/>
            <person name="Alves A."/>
        </authorList>
    </citation>
    <scope>NUCLEOTIDE SEQUENCE</scope>
    <source>
        <strain evidence="1">MUM 19.33</strain>
    </source>
</reference>
<dbReference type="AlphaFoldDB" id="A0A9P9XZS3"/>
<dbReference type="OrthoDB" id="4932428at2759"/>
<proteinExistence type="predicted"/>
<dbReference type="GeneID" id="75829575"/>
<reference evidence="1" key="1">
    <citation type="journal article" date="2021" name="J Fungi (Basel)">
        <title>Genomic and Metabolomic Analyses of the Marine Fungus Emericellopsis cladophorae: Insights into Saltwater Adaptability Mechanisms and Its Biosynthetic Potential.</title>
        <authorList>
            <person name="Goncalves M.F.M."/>
            <person name="Hilario S."/>
            <person name="Van de Peer Y."/>
            <person name="Esteves A.C."/>
            <person name="Alves A."/>
        </authorList>
    </citation>
    <scope>NUCLEOTIDE SEQUENCE</scope>
    <source>
        <strain evidence="1">MUM 19.33</strain>
    </source>
</reference>
<dbReference type="Proteomes" id="UP001055219">
    <property type="component" value="Unassembled WGS sequence"/>
</dbReference>
<name>A0A9P9XZS3_9HYPO</name>
<keyword evidence="2" id="KW-1185">Reference proteome</keyword>
<comment type="caution">
    <text evidence="1">The sequence shown here is derived from an EMBL/GenBank/DDBJ whole genome shotgun (WGS) entry which is preliminary data.</text>
</comment>